<gene>
    <name evidence="4" type="ORF">DSTB1V02_LOCUS4427</name>
</gene>
<dbReference type="InterPro" id="IPR032710">
    <property type="entry name" value="NTF2-like_dom_sf"/>
</dbReference>
<dbReference type="InterPro" id="IPR002075">
    <property type="entry name" value="NTF2_dom"/>
</dbReference>
<dbReference type="CDD" id="cd00780">
    <property type="entry name" value="NTF2"/>
    <property type="match status" value="1"/>
</dbReference>
<dbReference type="OrthoDB" id="6507044at2759"/>
<dbReference type="GO" id="GO:0005737">
    <property type="term" value="C:cytoplasm"/>
    <property type="evidence" value="ECO:0007669"/>
    <property type="project" value="UniProtKB-SubCell"/>
</dbReference>
<dbReference type="FunFam" id="3.10.450.50:FF:000005">
    <property type="entry name" value="Nuclear transport factor 2"/>
    <property type="match status" value="1"/>
</dbReference>
<dbReference type="Gene3D" id="3.10.450.50">
    <property type="match status" value="1"/>
</dbReference>
<dbReference type="EMBL" id="CAJPEV010000655">
    <property type="protein sequence ID" value="CAG0887303.1"/>
    <property type="molecule type" value="Genomic_DNA"/>
</dbReference>
<evidence type="ECO:0000256" key="1">
    <source>
        <dbReference type="ARBA" id="ARBA00022490"/>
    </source>
</evidence>
<keyword evidence="2" id="KW-0813">Transport</keyword>
<dbReference type="GO" id="GO:0051028">
    <property type="term" value="P:mRNA transport"/>
    <property type="evidence" value="ECO:0007669"/>
    <property type="project" value="UniProtKB-UniRule"/>
</dbReference>
<dbReference type="Proteomes" id="UP000677054">
    <property type="component" value="Unassembled WGS sequence"/>
</dbReference>
<comment type="function">
    <text evidence="2">Has a role in nuclear-cytoplasmic transport of proteins and mRNAs.</text>
</comment>
<protein>
    <recommendedName>
        <fullName evidence="2">NTF2-related export protein</fullName>
    </recommendedName>
</protein>
<proteinExistence type="predicted"/>
<keyword evidence="2" id="KW-0539">Nucleus</keyword>
<dbReference type="PROSITE" id="PS50177">
    <property type="entry name" value="NTF2_DOMAIN"/>
    <property type="match status" value="1"/>
</dbReference>
<reference evidence="4" key="1">
    <citation type="submission" date="2020-11" db="EMBL/GenBank/DDBJ databases">
        <authorList>
            <person name="Tran Van P."/>
        </authorList>
    </citation>
    <scope>NUCLEOTIDE SEQUENCE</scope>
</reference>
<organism evidence="4">
    <name type="scientific">Darwinula stevensoni</name>
    <dbReference type="NCBI Taxonomy" id="69355"/>
    <lineage>
        <taxon>Eukaryota</taxon>
        <taxon>Metazoa</taxon>
        <taxon>Ecdysozoa</taxon>
        <taxon>Arthropoda</taxon>
        <taxon>Crustacea</taxon>
        <taxon>Oligostraca</taxon>
        <taxon>Ostracoda</taxon>
        <taxon>Podocopa</taxon>
        <taxon>Podocopida</taxon>
        <taxon>Darwinulocopina</taxon>
        <taxon>Darwinuloidea</taxon>
        <taxon>Darwinulidae</taxon>
        <taxon>Darwinula</taxon>
    </lineage>
</organism>
<dbReference type="InterPro" id="IPR018222">
    <property type="entry name" value="Nuclear_transport_factor_2_euk"/>
</dbReference>
<dbReference type="Pfam" id="PF02136">
    <property type="entry name" value="NTF2"/>
    <property type="match status" value="1"/>
</dbReference>
<dbReference type="PANTHER" id="PTHR12612">
    <property type="entry name" value="NUCLEAR TRANSPORT FACTOR 2"/>
    <property type="match status" value="1"/>
</dbReference>
<name>A0A7R8X666_9CRUS</name>
<evidence type="ECO:0000313" key="5">
    <source>
        <dbReference type="Proteomes" id="UP000677054"/>
    </source>
</evidence>
<dbReference type="EMBL" id="LR900172">
    <property type="protein sequence ID" value="CAD7244533.1"/>
    <property type="molecule type" value="Genomic_DNA"/>
</dbReference>
<evidence type="ECO:0000256" key="2">
    <source>
        <dbReference type="RuleBase" id="RU369002"/>
    </source>
</evidence>
<keyword evidence="2" id="KW-0653">Protein transport</keyword>
<accession>A0A7R8X666</accession>
<dbReference type="GO" id="GO:0006606">
    <property type="term" value="P:protein import into nucleus"/>
    <property type="evidence" value="ECO:0007669"/>
    <property type="project" value="UniProtKB-ARBA"/>
</dbReference>
<sequence>MAQLGFALVITQIGKVRTMNPQYDVIGKAFVQQYYAMFDDPVQRPNLLSLYNAEGSLLTFEGAQHMGSAKIMEKFSALTFQKIQHHVTTVDCQPMWDGGILINVLGQLKTDDDPPHSFSHTFILKPSETSFFVQHEMFRLNLHS</sequence>
<dbReference type="SUPFAM" id="SSF54427">
    <property type="entry name" value="NTF2-like"/>
    <property type="match status" value="1"/>
</dbReference>
<dbReference type="GO" id="GO:0005635">
    <property type="term" value="C:nuclear envelope"/>
    <property type="evidence" value="ECO:0007669"/>
    <property type="project" value="UniProtKB-ARBA"/>
</dbReference>
<dbReference type="AlphaFoldDB" id="A0A7R8X666"/>
<evidence type="ECO:0000313" key="4">
    <source>
        <dbReference type="EMBL" id="CAD7244533.1"/>
    </source>
</evidence>
<evidence type="ECO:0000259" key="3">
    <source>
        <dbReference type="PROSITE" id="PS50177"/>
    </source>
</evidence>
<feature type="domain" description="NTF2" evidence="3">
    <location>
        <begin position="26"/>
        <end position="140"/>
    </location>
</feature>
<keyword evidence="1 2" id="KW-0963">Cytoplasm</keyword>
<keyword evidence="5" id="KW-1185">Reference proteome</keyword>
<dbReference type="InterPro" id="IPR045875">
    <property type="entry name" value="NTF2"/>
</dbReference>
<comment type="subcellular location">
    <subcellularLocation>
        <location evidence="2">Cytoplasm</location>
    </subcellularLocation>
    <subcellularLocation>
        <location evidence="2">Nucleus</location>
    </subcellularLocation>
</comment>